<proteinExistence type="predicted"/>
<dbReference type="EMBL" id="FUKR01000002">
    <property type="protein sequence ID" value="SJN15585.1"/>
    <property type="molecule type" value="Genomic_DNA"/>
</dbReference>
<protein>
    <submittedName>
        <fullName evidence="2">Uncharacterized protein</fullName>
    </submittedName>
</protein>
<evidence type="ECO:0000313" key="2">
    <source>
        <dbReference type="EMBL" id="SJN15585.1"/>
    </source>
</evidence>
<organism evidence="2 3">
    <name type="scientific">Mycetocola reblochoni REB411</name>
    <dbReference type="NCBI Taxonomy" id="1255698"/>
    <lineage>
        <taxon>Bacteria</taxon>
        <taxon>Bacillati</taxon>
        <taxon>Actinomycetota</taxon>
        <taxon>Actinomycetes</taxon>
        <taxon>Micrococcales</taxon>
        <taxon>Microbacteriaceae</taxon>
        <taxon>Mycetocola</taxon>
    </lineage>
</organism>
<keyword evidence="1" id="KW-1133">Transmembrane helix</keyword>
<keyword evidence="3" id="KW-1185">Reference proteome</keyword>
<dbReference type="Proteomes" id="UP000196778">
    <property type="component" value="Unassembled WGS sequence"/>
</dbReference>
<dbReference type="RefSeq" id="WP_179205134.1">
    <property type="nucleotide sequence ID" value="NZ_FUKR01000002.1"/>
</dbReference>
<dbReference type="AlphaFoldDB" id="A0A1R4I6X4"/>
<sequence>MDEFWQQALWSLAPTVLVGLLFWYIMRVIIRSDSKERQAYDEILREQDAAGNDDASRR</sequence>
<evidence type="ECO:0000313" key="3">
    <source>
        <dbReference type="Proteomes" id="UP000196778"/>
    </source>
</evidence>
<gene>
    <name evidence="2" type="ORF">FM119_00135</name>
</gene>
<accession>A0A1R4I6X4</accession>
<name>A0A1R4I6X4_9MICO</name>
<feature type="transmembrane region" description="Helical" evidence="1">
    <location>
        <begin position="12"/>
        <end position="30"/>
    </location>
</feature>
<keyword evidence="1" id="KW-0812">Transmembrane</keyword>
<keyword evidence="1" id="KW-0472">Membrane</keyword>
<evidence type="ECO:0000256" key="1">
    <source>
        <dbReference type="SAM" id="Phobius"/>
    </source>
</evidence>
<reference evidence="3" key="1">
    <citation type="submission" date="2017-02" db="EMBL/GenBank/DDBJ databases">
        <authorList>
            <person name="Dridi B."/>
        </authorList>
    </citation>
    <scope>NUCLEOTIDE SEQUENCE [LARGE SCALE GENOMIC DNA]</scope>
    <source>
        <strain evidence="3">EB411</strain>
    </source>
</reference>